<evidence type="ECO:0000313" key="2">
    <source>
        <dbReference type="Proteomes" id="UP000275199"/>
    </source>
</evidence>
<evidence type="ECO:0000313" key="1">
    <source>
        <dbReference type="EMBL" id="ROZ84457.1"/>
    </source>
</evidence>
<comment type="caution">
    <text evidence="1">The sequence shown here is derived from an EMBL/GenBank/DDBJ whole genome shotgun (WGS) entry which is preliminary data.</text>
</comment>
<protein>
    <submittedName>
        <fullName evidence="1">Uncharacterized protein</fullName>
    </submittedName>
</protein>
<name>A0ABX9XHR2_9PSED</name>
<gene>
    <name evidence="1" type="ORF">EF096_10710</name>
</gene>
<accession>A0ABX9XHR2</accession>
<dbReference type="Proteomes" id="UP000275199">
    <property type="component" value="Unassembled WGS sequence"/>
</dbReference>
<organism evidence="1 2">
    <name type="scientific">Pseudomonas neustonica</name>
    <dbReference type="NCBI Taxonomy" id="2487346"/>
    <lineage>
        <taxon>Bacteria</taxon>
        <taxon>Pseudomonadati</taxon>
        <taxon>Pseudomonadota</taxon>
        <taxon>Gammaproteobacteria</taxon>
        <taxon>Pseudomonadales</taxon>
        <taxon>Pseudomonadaceae</taxon>
        <taxon>Pseudomonas</taxon>
    </lineage>
</organism>
<dbReference type="EMBL" id="RKKU01000011">
    <property type="protein sequence ID" value="ROZ84457.1"/>
    <property type="molecule type" value="Genomic_DNA"/>
</dbReference>
<keyword evidence="2" id="KW-1185">Reference proteome</keyword>
<reference evidence="1 2" key="1">
    <citation type="submission" date="2018-11" db="EMBL/GenBank/DDBJ databases">
        <authorList>
            <person name="Jang G.I."/>
            <person name="Hwang C.Y."/>
        </authorList>
    </citation>
    <scope>NUCLEOTIDE SEQUENCE [LARGE SCALE GENOMIC DNA]</scope>
    <source>
        <strain evidence="1 2">SSM26</strain>
    </source>
</reference>
<proteinExistence type="predicted"/>
<sequence length="270" mass="30023">MIEAFDCKRIPLVQITGNGPGEKSIGSTPTLDVTFNLAKLTEPKGNQVFIRNARVAEQPNNGPLVVSAHCFSSSALLQLQHMLRGISEELAQRLGCPPSAGLTAILCFSEIAHAVRVDRAPLVPSLARPSEMGRRKPLACVFHNWLGERRLAMKIGRHSPDLITWPSFHYPGPDGGTEQANPLQRLLNIFNEQQPCESLRRELQLLAGASNNSWLASLTPATLEDLEVSFFLPRNTQHTKQWWLYDNEASTAVDLILKRLIWSQQYLASL</sequence>